<dbReference type="NCBIfam" id="NF037954">
    <property type="entry name" value="het_cyst_PatD"/>
    <property type="match status" value="1"/>
</dbReference>
<sequence>MLWQQHKQIYQHFLERLRKVLMLATSKTNLEGLIPACQEAEDFFEQQIAPRFGDEPDSPTEMTWQSIHTEMHKQMKLLVTEITFYQMSRQELAKQQRKNKISNYTQNLIHYCEIILGSGG</sequence>
<protein>
    <submittedName>
        <fullName evidence="1">Uncharacterized protein</fullName>
    </submittedName>
</protein>
<dbReference type="AlphaFoldDB" id="A0A1L9QRF5"/>
<evidence type="ECO:0000313" key="2">
    <source>
        <dbReference type="Proteomes" id="UP000183940"/>
    </source>
</evidence>
<dbReference type="STRING" id="1925591.BI308_12785"/>
<keyword evidence="2" id="KW-1185">Reference proteome</keyword>
<gene>
    <name evidence="1" type="ORF">BI308_12785</name>
</gene>
<comment type="caution">
    <text evidence="1">The sequence shown here is derived from an EMBL/GenBank/DDBJ whole genome shotgun (WGS) entry which is preliminary data.</text>
</comment>
<organism evidence="1 2">
    <name type="scientific">Roseofilum reptotaenium AO1-A</name>
    <dbReference type="NCBI Taxonomy" id="1925591"/>
    <lineage>
        <taxon>Bacteria</taxon>
        <taxon>Bacillati</taxon>
        <taxon>Cyanobacteriota</taxon>
        <taxon>Cyanophyceae</taxon>
        <taxon>Desertifilales</taxon>
        <taxon>Desertifilaceae</taxon>
        <taxon>Roseofilum</taxon>
    </lineage>
</organism>
<evidence type="ECO:0000313" key="1">
    <source>
        <dbReference type="EMBL" id="OJJ25216.1"/>
    </source>
</evidence>
<accession>A0A1L9QRF5</accession>
<reference evidence="1" key="1">
    <citation type="submission" date="2016-10" db="EMBL/GenBank/DDBJ databases">
        <title>CRISPR-Cas defence system in Roseofilum reptotaenium: evidence of a bacteriophage-cyanobacterium arms race in the coral black band disease.</title>
        <authorList>
            <person name="Buerger P."/>
            <person name="Wood-Charlson E.M."/>
            <person name="Weynberg K.D."/>
            <person name="Willis B."/>
            <person name="Van Oppen M.J."/>
        </authorList>
    </citation>
    <scope>NUCLEOTIDE SEQUENCE [LARGE SCALE GENOMIC DNA]</scope>
    <source>
        <strain evidence="1">AO1-A</strain>
    </source>
</reference>
<name>A0A1L9QRF5_9CYAN</name>
<proteinExistence type="predicted"/>
<dbReference type="InterPro" id="IPR047810">
    <property type="entry name" value="PatD-like"/>
</dbReference>
<dbReference type="Proteomes" id="UP000183940">
    <property type="component" value="Unassembled WGS sequence"/>
</dbReference>
<dbReference type="EMBL" id="MLAW01000020">
    <property type="protein sequence ID" value="OJJ25216.1"/>
    <property type="molecule type" value="Genomic_DNA"/>
</dbReference>